<dbReference type="Gene3D" id="3.90.1150.10">
    <property type="entry name" value="Aspartate Aminotransferase, domain 1"/>
    <property type="match status" value="1"/>
</dbReference>
<feature type="binding site" evidence="9">
    <location>
        <begin position="166"/>
        <end position="167"/>
    </location>
    <ligand>
        <name>pyridoxal 5'-phosphate</name>
        <dbReference type="ChEBI" id="CHEBI:597326"/>
    </ligand>
</feature>
<evidence type="ECO:0000256" key="8">
    <source>
        <dbReference type="ARBA" id="ARBA00048449"/>
    </source>
</evidence>
<dbReference type="PANTHER" id="PTHR42684:SF17">
    <property type="entry name" value="ADENOSYLMETHIONINE-8-AMINO-7-OXONONANOATE AMINOTRANSFERASE"/>
    <property type="match status" value="1"/>
</dbReference>
<sequence>MRNGVRLCCGTICFAVLRPKRMERCGKRSVGVEYAFAFEYSKKKREKLMPSEHQHISSLLDFDRTHLLHPYTSMTDPLPVYPVKRAEGVFIELADGTRLIDGMSSWWCAIHGYNHPVLNQVVETQIKQMAHVMFGGLTHEPAVELGKLLVGILPQGLDRIFYADSGSVSVEVALKMAVQYQQARGLTAKQNIATVRRGYHGDTWNAMSVCDPETGMHHIFGSALPQRYFVDNPKSRFDDEWDGADLQPVRALFEVHHADIAAFILEPVVQGAGGMYFYHPQYLRGLRDLCDEFDIVLIFDEIATGFGRTGKMFACEHAEVVPDIMCIGKGLSGGYMTLAAAITSQKVTETISRGEAGVFMHGPTFMANPLACAVACASVKLLLSQDWQANIRRIESILKCCLKTAWDIRGVKDVRVLGAIGVIELEKGVDMARFQADCVAQGIWVRPFGRLVYLMPPYIISDGVLTKLADKTVQILKEHSK</sequence>
<comment type="subunit">
    <text evidence="9">Homodimer.</text>
</comment>
<organism evidence="10">
    <name type="scientific">Neisseria meningitidis alpha275</name>
    <dbReference type="NCBI Taxonomy" id="295996"/>
    <lineage>
        <taxon>Bacteria</taxon>
        <taxon>Pseudomonadati</taxon>
        <taxon>Pseudomonadota</taxon>
        <taxon>Betaproteobacteria</taxon>
        <taxon>Neisseriales</taxon>
        <taxon>Neisseriaceae</taxon>
        <taxon>Neisseria</taxon>
    </lineage>
</organism>
<evidence type="ECO:0000256" key="7">
    <source>
        <dbReference type="ARBA" id="ARBA00022898"/>
    </source>
</evidence>
<proteinExistence type="inferred from homology"/>
<dbReference type="UniPathway" id="UPA00078">
    <property type="reaction ID" value="UER00160"/>
</dbReference>
<evidence type="ECO:0000313" key="10">
    <source>
        <dbReference type="EMBL" id="CBA04550.1"/>
    </source>
</evidence>
<dbReference type="FunFam" id="3.40.640.10:FF:000041">
    <property type="entry name" value="Adenosylmethionine-8-amino-7-oxononanoate aminotransferase"/>
    <property type="match status" value="1"/>
</dbReference>
<reference evidence="10" key="1">
    <citation type="journal article" date="2008" name="Proc. Natl. Acad. Sci. U.S.A.">
        <title>Whole-genome comparison of disease and carriage strains provides insights into virulence evolution in Neisseria meningitidis.</title>
        <authorList>
            <person name="Schoen C."/>
            <person name="Blom J."/>
            <person name="Claus H."/>
            <person name="Schramm-Glueck A."/>
            <person name="Brandt P."/>
            <person name="Mueller T."/>
            <person name="Goesmann A."/>
            <person name="Joseph B."/>
            <person name="Konietzny S."/>
            <person name="Kurzai O."/>
            <person name="Schmitt C."/>
            <person name="Friedrich T."/>
            <person name="Linke B."/>
            <person name="Vogel U."/>
            <person name="Frosch M."/>
        </authorList>
    </citation>
    <scope>NUCLEOTIDE SEQUENCE</scope>
    <source>
        <strain evidence="10">Alpha275</strain>
    </source>
</reference>
<evidence type="ECO:0000256" key="9">
    <source>
        <dbReference type="HAMAP-Rule" id="MF_00834"/>
    </source>
</evidence>
<feature type="binding site" evidence="9">
    <location>
        <position position="446"/>
    </location>
    <ligand>
        <name>substrate</name>
    </ligand>
</feature>
<dbReference type="InterPro" id="IPR005815">
    <property type="entry name" value="BioA"/>
</dbReference>
<dbReference type="InterPro" id="IPR015421">
    <property type="entry name" value="PyrdxlP-dep_Trfase_major"/>
</dbReference>
<comment type="subcellular location">
    <subcellularLocation>
        <location evidence="9">Cytoplasm</location>
    </subcellularLocation>
</comment>
<dbReference type="Gene3D" id="3.40.640.10">
    <property type="entry name" value="Type I PLP-dependent aspartate aminotransferase-like (Major domain)"/>
    <property type="match status" value="1"/>
</dbReference>
<evidence type="ECO:0000256" key="3">
    <source>
        <dbReference type="ARBA" id="ARBA00022576"/>
    </source>
</evidence>
<dbReference type="Pfam" id="PF00202">
    <property type="entry name" value="Aminotran_3"/>
    <property type="match status" value="1"/>
</dbReference>
<feature type="binding site" evidence="9">
    <location>
        <begin position="363"/>
        <end position="364"/>
    </location>
    <ligand>
        <name>pyridoxal 5'-phosphate</name>
        <dbReference type="ChEBI" id="CHEBI:597326"/>
    </ligand>
</feature>
<dbReference type="GO" id="GO:0030170">
    <property type="term" value="F:pyridoxal phosphate binding"/>
    <property type="evidence" value="ECO:0007669"/>
    <property type="project" value="UniProtKB-UniRule"/>
</dbReference>
<dbReference type="SUPFAM" id="SSF53383">
    <property type="entry name" value="PLP-dependent transferases"/>
    <property type="match status" value="1"/>
</dbReference>
<gene>
    <name evidence="9 10" type="primary">bioA</name>
    <name evidence="10" type="ORF">NMW_0235</name>
</gene>
<dbReference type="InterPro" id="IPR005814">
    <property type="entry name" value="Aminotrans_3"/>
</dbReference>
<dbReference type="InterPro" id="IPR015424">
    <property type="entry name" value="PyrdxlP-dep_Trfase"/>
</dbReference>
<feature type="site" description="Participates in the substrate recognition with KAPA and in a stacking interaction with the adenine ring of SAM" evidence="9">
    <location>
        <position position="71"/>
    </location>
</feature>
<dbReference type="PANTHER" id="PTHR42684">
    <property type="entry name" value="ADENOSYLMETHIONINE-8-AMINO-7-OXONONANOATE AMINOTRANSFERASE"/>
    <property type="match status" value="1"/>
</dbReference>
<evidence type="ECO:0000256" key="5">
    <source>
        <dbReference type="ARBA" id="ARBA00022691"/>
    </source>
</evidence>
<comment type="pathway">
    <text evidence="2 9">Cofactor biosynthesis; biotin biosynthesis; 7,8-diaminononanoate from 8-amino-7-oxononanoate (SAM route): step 1/1.</text>
</comment>
<dbReference type="EMBL" id="AM889138">
    <property type="protein sequence ID" value="CBA04550.1"/>
    <property type="molecule type" value="Genomic_DNA"/>
</dbReference>
<dbReference type="AlphaFoldDB" id="C6SH18"/>
<feature type="binding site" evidence="9">
    <location>
        <position position="362"/>
    </location>
    <ligand>
        <name>substrate</name>
    </ligand>
</feature>
<feature type="binding site" evidence="9">
    <location>
        <position position="300"/>
    </location>
    <ligand>
        <name>pyridoxal 5'-phosphate</name>
        <dbReference type="ChEBI" id="CHEBI:597326"/>
    </ligand>
</feature>
<evidence type="ECO:0000256" key="1">
    <source>
        <dbReference type="ARBA" id="ARBA00001933"/>
    </source>
</evidence>
<comment type="catalytic activity">
    <reaction evidence="8 9">
        <text>(8S)-8-amino-7-oxononanoate + S-adenosyl-L-methionine = S-adenosyl-4-methylsulfanyl-2-oxobutanoate + (7R,8S)-7,8-diammoniononanoate</text>
        <dbReference type="Rhea" id="RHEA:16861"/>
        <dbReference type="ChEBI" id="CHEBI:16490"/>
        <dbReference type="ChEBI" id="CHEBI:59789"/>
        <dbReference type="ChEBI" id="CHEBI:149468"/>
        <dbReference type="ChEBI" id="CHEBI:149469"/>
        <dbReference type="EC" id="2.6.1.62"/>
    </reaction>
</comment>
<dbReference type="InterPro" id="IPR015422">
    <property type="entry name" value="PyrdxlP-dep_Trfase_small"/>
</dbReference>
<dbReference type="GO" id="GO:0005737">
    <property type="term" value="C:cytoplasm"/>
    <property type="evidence" value="ECO:0007669"/>
    <property type="project" value="UniProtKB-SubCell"/>
</dbReference>
<dbReference type="CDD" id="cd00610">
    <property type="entry name" value="OAT_like"/>
    <property type="match status" value="1"/>
</dbReference>
<name>C6SH18_NEIME</name>
<feature type="binding site" evidence="9">
    <location>
        <position position="329"/>
    </location>
    <ligand>
        <name>substrate</name>
    </ligand>
</feature>
<dbReference type="NCBIfam" id="TIGR00508">
    <property type="entry name" value="bioA"/>
    <property type="match status" value="1"/>
</dbReference>
<dbReference type="InterPro" id="IPR049704">
    <property type="entry name" value="Aminotrans_3_PPA_site"/>
</dbReference>
<evidence type="ECO:0000256" key="4">
    <source>
        <dbReference type="ARBA" id="ARBA00022679"/>
    </source>
</evidence>
<dbReference type="NCBIfam" id="NF005940">
    <property type="entry name" value="PRK07986.1"/>
    <property type="match status" value="1"/>
</dbReference>
<keyword evidence="9" id="KW-0963">Cytoplasm</keyword>
<comment type="function">
    <text evidence="9">Catalyzes the transfer of the alpha-amino group from S-adenosyl-L-methionine (SAM) to 7-keto-8-aminopelargonic acid (KAPA) to form 7,8-diaminopelargonic acid (DAPA). It is the only aminotransferase known to utilize SAM as an amino donor.</text>
</comment>
<dbReference type="NCBIfam" id="NF004624">
    <property type="entry name" value="PRK05964.1"/>
    <property type="match status" value="1"/>
</dbReference>
<keyword evidence="7 9" id="KW-0663">Pyridoxal phosphate</keyword>
<feature type="binding site" evidence="9">
    <location>
        <position position="106"/>
    </location>
    <ligand>
        <name>substrate</name>
    </ligand>
</feature>
<evidence type="ECO:0000256" key="2">
    <source>
        <dbReference type="ARBA" id="ARBA00005063"/>
    </source>
</evidence>
<dbReference type="PROSITE" id="PS00600">
    <property type="entry name" value="AA_TRANSFER_CLASS_3"/>
    <property type="match status" value="1"/>
</dbReference>
<dbReference type="GO" id="GO:0004015">
    <property type="term" value="F:adenosylmethionine-8-amino-7-oxononanoate transaminase activity"/>
    <property type="evidence" value="ECO:0007669"/>
    <property type="project" value="UniProtKB-UniRule"/>
</dbReference>
<evidence type="ECO:0000256" key="6">
    <source>
        <dbReference type="ARBA" id="ARBA00022756"/>
    </source>
</evidence>
<dbReference type="HAMAP" id="MF_00834">
    <property type="entry name" value="BioA"/>
    <property type="match status" value="1"/>
</dbReference>
<dbReference type="GO" id="GO:0009102">
    <property type="term" value="P:biotin biosynthetic process"/>
    <property type="evidence" value="ECO:0007669"/>
    <property type="project" value="UniProtKB-UniRule"/>
</dbReference>
<keyword evidence="4 9" id="KW-0808">Transferase</keyword>
<dbReference type="EC" id="2.6.1.62" evidence="9"/>
<comment type="similarity">
    <text evidence="9">Belongs to the class-III pyridoxal-phosphate-dependent aminotransferase family. BioA subfamily.</text>
</comment>
<comment type="cofactor">
    <cofactor evidence="1 9">
        <name>pyridoxal 5'-phosphate</name>
        <dbReference type="ChEBI" id="CHEBI:597326"/>
    </cofactor>
</comment>
<keyword evidence="6 9" id="KW-0093">Biotin biosynthesis</keyword>
<protein>
    <recommendedName>
        <fullName evidence="9">Adenosylmethionine-8-amino-7-oxononanoate aminotransferase</fullName>
        <ecNumber evidence="9">2.6.1.62</ecNumber>
    </recommendedName>
    <alternativeName>
        <fullName evidence="9">7,8-diamino-pelargonic acid aminotransferase</fullName>
        <shortName evidence="9">DAPA AT</shortName>
        <shortName evidence="9">DAPA aminotransferase</shortName>
    </alternativeName>
    <alternativeName>
        <fullName evidence="9">7,8-diaminononanoate synthase</fullName>
        <shortName evidence="9">DANS</shortName>
    </alternativeName>
    <alternativeName>
        <fullName evidence="9">Diaminopelargonic acid synthase</fullName>
    </alternativeName>
</protein>
<feature type="modified residue" description="N6-(pyridoxal phosphate)lysine" evidence="9">
    <location>
        <position position="329"/>
    </location>
</feature>
<accession>C6SH18</accession>
<feature type="binding site" evidence="9">
    <location>
        <position position="199"/>
    </location>
    <ligand>
        <name>substrate</name>
    </ligand>
</feature>
<keyword evidence="3 9" id="KW-0032">Aminotransferase</keyword>
<keyword evidence="5 9" id="KW-0949">S-adenosyl-L-methionine</keyword>